<accession>A0A0B5J0X3</accession>
<dbReference type="GeneID" id="23462036"/>
<protein>
    <submittedName>
        <fullName evidence="1">F-box domain protein</fullName>
    </submittedName>
</protein>
<dbReference type="SUPFAM" id="SSF81383">
    <property type="entry name" value="F-box domain"/>
    <property type="match status" value="1"/>
</dbReference>
<dbReference type="EMBL" id="KP136319">
    <property type="protein sequence ID" value="AJF97119.1"/>
    <property type="molecule type" value="Genomic_DNA"/>
</dbReference>
<name>A0A0B5J0X3_9VIRU</name>
<sequence length="350" mass="39106">MRLQERQHRPPCSWDDLADELVFHVASFLDEVSVARLGCTDHRTRLVCLDDRLWKRFYVSRIAASARFCAPKRCMVHRHEAHRDTVDRVRRWIADPSDTSCPLDEWDRFVGASLSRCGHHMREPVDHRWACAMDRALSDRNSHKYSRRGFARYPDLPYRAVGAVFKIDPFLLDFAASGLVKPVLDRDIRFMASYTGDTDPATGAPHGYGMAYAFSSKSGEEACKMAGEWTQGRPNGSLCVWAKYKRGHIYYEGGYADGRPHGDGLLVTSRGAYDSHWSKGERCGAGVARTPYARITYAATSRVASAKRPLFTATTDRSSSRASATSTAPPLTASCLIGLVSRSTGETFHS</sequence>
<evidence type="ECO:0000313" key="2">
    <source>
        <dbReference type="Proteomes" id="UP000202511"/>
    </source>
</evidence>
<dbReference type="Gene3D" id="2.20.110.10">
    <property type="entry name" value="Histone H3 K4-specific methyltransferase SET7/9 N-terminal domain"/>
    <property type="match status" value="1"/>
</dbReference>
<evidence type="ECO:0000313" key="1">
    <source>
        <dbReference type="EMBL" id="AJF97119.1"/>
    </source>
</evidence>
<dbReference type="Gene3D" id="1.20.1280.50">
    <property type="match status" value="1"/>
</dbReference>
<dbReference type="InterPro" id="IPR036047">
    <property type="entry name" value="F-box-like_dom_sf"/>
</dbReference>
<proteinExistence type="predicted"/>
<dbReference type="RefSeq" id="YP_009119354.1">
    <property type="nucleotide sequence ID" value="NC_026440.1"/>
</dbReference>
<dbReference type="KEGG" id="vg:23462036"/>
<dbReference type="SUPFAM" id="SSF82185">
    <property type="entry name" value="Histone H3 K4-specific methyltransferase SET7/9 N-terminal domain"/>
    <property type="match status" value="1"/>
</dbReference>
<reference evidence="1 2" key="1">
    <citation type="journal article" date="2015" name="Parasitol. Res.">
        <title>Viruses in close associations with free-living amoebae.</title>
        <authorList>
            <person name="Scheid P."/>
        </authorList>
    </citation>
    <scope>NUCLEOTIDE SEQUENCE [LARGE SCALE GENOMIC DNA]</scope>
    <source>
        <strain evidence="1">KlaHel</strain>
    </source>
</reference>
<dbReference type="Proteomes" id="UP000202511">
    <property type="component" value="Segment"/>
</dbReference>
<organism evidence="1 2">
    <name type="scientific">Pandoravirus inopinatum</name>
    <dbReference type="NCBI Taxonomy" id="1605721"/>
    <lineage>
        <taxon>Viruses</taxon>
        <taxon>Pandoravirus</taxon>
    </lineage>
</organism>